<feature type="domain" description="CBS" evidence="6">
    <location>
        <begin position="98"/>
        <end position="159"/>
    </location>
</feature>
<dbReference type="Pfam" id="PF00571">
    <property type="entry name" value="CBS"/>
    <property type="match status" value="2"/>
</dbReference>
<dbReference type="Pfam" id="PF03471">
    <property type="entry name" value="CorC_HlyC"/>
    <property type="match status" value="1"/>
</dbReference>
<dbReference type="InterPro" id="IPR000644">
    <property type="entry name" value="CBS_dom"/>
</dbReference>
<comment type="caution">
    <text evidence="7">The sequence shown here is derived from an EMBL/GenBank/DDBJ whole genome shotgun (WGS) entry which is preliminary data.</text>
</comment>
<dbReference type="InterPro" id="IPR036318">
    <property type="entry name" value="FAD-bd_PCMH-like_sf"/>
</dbReference>
<evidence type="ECO:0000256" key="4">
    <source>
        <dbReference type="PROSITE-ProRule" id="PRU00703"/>
    </source>
</evidence>
<evidence type="ECO:0000256" key="5">
    <source>
        <dbReference type="SAM" id="MobiDB-lite"/>
    </source>
</evidence>
<comment type="similarity">
    <text evidence="1">Belongs to the UPF0053 family. Hemolysin C subfamily.</text>
</comment>
<evidence type="ECO:0000256" key="1">
    <source>
        <dbReference type="ARBA" id="ARBA00006446"/>
    </source>
</evidence>
<dbReference type="EMBL" id="PZZZ01000002">
    <property type="protein sequence ID" value="PTM97545.1"/>
    <property type="molecule type" value="Genomic_DNA"/>
</dbReference>
<feature type="region of interest" description="Disordered" evidence="5">
    <location>
        <begin position="1"/>
        <end position="41"/>
    </location>
</feature>
<dbReference type="RefSeq" id="WP_108001811.1">
    <property type="nucleotide sequence ID" value="NZ_JBHEEX010000001.1"/>
</dbReference>
<dbReference type="InterPro" id="IPR044751">
    <property type="entry name" value="Ion_transp-like_CBS"/>
</dbReference>
<organism evidence="7 8">
    <name type="scientific">Mycoplana dimorpha</name>
    <dbReference type="NCBI Taxonomy" id="28320"/>
    <lineage>
        <taxon>Bacteria</taxon>
        <taxon>Pseudomonadati</taxon>
        <taxon>Pseudomonadota</taxon>
        <taxon>Alphaproteobacteria</taxon>
        <taxon>Hyphomicrobiales</taxon>
        <taxon>Rhizobiaceae</taxon>
        <taxon>Mycoplana</taxon>
    </lineage>
</organism>
<evidence type="ECO:0000256" key="2">
    <source>
        <dbReference type="ARBA" id="ARBA00022737"/>
    </source>
</evidence>
<evidence type="ECO:0000313" key="8">
    <source>
        <dbReference type="Proteomes" id="UP000241247"/>
    </source>
</evidence>
<keyword evidence="3 4" id="KW-0129">CBS domain</keyword>
<dbReference type="Gene3D" id="3.10.580.10">
    <property type="entry name" value="CBS-domain"/>
    <property type="match status" value="2"/>
</dbReference>
<feature type="region of interest" description="Disordered" evidence="5">
    <location>
        <begin position="352"/>
        <end position="390"/>
    </location>
</feature>
<dbReference type="Gene3D" id="3.30.465.10">
    <property type="match status" value="1"/>
</dbReference>
<dbReference type="CDD" id="cd04590">
    <property type="entry name" value="CBS_pair_CorC_HlyC_assoc"/>
    <property type="match status" value="1"/>
</dbReference>
<dbReference type="SUPFAM" id="SSF56176">
    <property type="entry name" value="FAD-binding/transporter-associated domain-like"/>
    <property type="match status" value="1"/>
</dbReference>
<reference evidence="7 8" key="1">
    <citation type="submission" date="2018-04" db="EMBL/GenBank/DDBJ databases">
        <title>Genomic Encyclopedia of Type Strains, Phase IV (KMG-IV): sequencing the most valuable type-strain genomes for metagenomic binning, comparative biology and taxonomic classification.</title>
        <authorList>
            <person name="Goeker M."/>
        </authorList>
    </citation>
    <scope>NUCLEOTIDE SEQUENCE [LARGE SCALE GENOMIC DNA]</scope>
    <source>
        <strain evidence="7 8">DSM 7138</strain>
    </source>
</reference>
<dbReference type="SMART" id="SM01091">
    <property type="entry name" value="CorC_HlyC"/>
    <property type="match status" value="1"/>
</dbReference>
<sequence length="390" mass="42922">MSDLRTQPLSAETSEAGASDQDDGGSTPRPEPQSRPAPSFWARATRFFRNSDASTLRHDLAEALKTSDPEGDAAFSPEERAMLHNILRFREVRVEDVMVPRADIEAVEQDITIGELMVIFEESGHSRMPVYCDSLDDPRGMVHIRDLLAYVTRQARNKRRTGAKNGAAAKNGATPAPAASDKTVKAPRAQFDLARVDLGKTVLEAGIIRPVLFVPPSMLASDLMGRMQAGRIQMALVIDEYGGTDGLASLEDIVEMVVGNIEDEHDDDEAMITRVSDDVFMVDARAELEELAETIGRDFDIREQLEDADTLGGLIFGSLGRIPVRGEVVQAIPGFEFHVLDADPRRVKRVRITRKRPPAQRRRQPRPEGEIVPAVPEHVLTESGKTEGNA</sequence>
<dbReference type="PROSITE" id="PS51371">
    <property type="entry name" value="CBS"/>
    <property type="match status" value="2"/>
</dbReference>
<dbReference type="GO" id="GO:0005886">
    <property type="term" value="C:plasma membrane"/>
    <property type="evidence" value="ECO:0007669"/>
    <property type="project" value="TreeGrafter"/>
</dbReference>
<dbReference type="PANTHER" id="PTHR22777:SF27">
    <property type="entry name" value="MAGNESIUM AND COBALT EFFLUX PROTEIN CORC"/>
    <property type="match status" value="1"/>
</dbReference>
<keyword evidence="8" id="KW-1185">Reference proteome</keyword>
<dbReference type="SUPFAM" id="SSF54631">
    <property type="entry name" value="CBS-domain pair"/>
    <property type="match status" value="1"/>
</dbReference>
<dbReference type="Proteomes" id="UP000241247">
    <property type="component" value="Unassembled WGS sequence"/>
</dbReference>
<keyword evidence="2" id="KW-0677">Repeat</keyword>
<accession>A0A2T5BEY2</accession>
<dbReference type="OrthoDB" id="9797674at2"/>
<gene>
    <name evidence="7" type="ORF">C7449_102419</name>
</gene>
<evidence type="ECO:0000256" key="3">
    <source>
        <dbReference type="ARBA" id="ARBA00023122"/>
    </source>
</evidence>
<dbReference type="GO" id="GO:0050660">
    <property type="term" value="F:flavin adenine dinucleotide binding"/>
    <property type="evidence" value="ECO:0007669"/>
    <property type="project" value="InterPro"/>
</dbReference>
<dbReference type="InterPro" id="IPR005170">
    <property type="entry name" value="Transptr-assoc_dom"/>
</dbReference>
<dbReference type="InterPro" id="IPR046342">
    <property type="entry name" value="CBS_dom_sf"/>
</dbReference>
<feature type="domain" description="CBS" evidence="6">
    <location>
        <begin position="207"/>
        <end position="264"/>
    </location>
</feature>
<proteinExistence type="inferred from homology"/>
<feature type="compositionally biased region" description="Basic residues" evidence="5">
    <location>
        <begin position="352"/>
        <end position="364"/>
    </location>
</feature>
<evidence type="ECO:0000259" key="6">
    <source>
        <dbReference type="PROSITE" id="PS51371"/>
    </source>
</evidence>
<dbReference type="AlphaFoldDB" id="A0A2T5BEY2"/>
<feature type="compositionally biased region" description="Polar residues" evidence="5">
    <location>
        <begin position="1"/>
        <end position="13"/>
    </location>
</feature>
<dbReference type="PANTHER" id="PTHR22777">
    <property type="entry name" value="HEMOLYSIN-RELATED"/>
    <property type="match status" value="1"/>
</dbReference>
<name>A0A2T5BEY2_MYCDI</name>
<dbReference type="InterPro" id="IPR016169">
    <property type="entry name" value="FAD-bd_PCMH_sub2"/>
</dbReference>
<feature type="compositionally biased region" description="Low complexity" evidence="5">
    <location>
        <begin position="163"/>
        <end position="179"/>
    </location>
</feature>
<feature type="region of interest" description="Disordered" evidence="5">
    <location>
        <begin position="158"/>
        <end position="183"/>
    </location>
</feature>
<protein>
    <submittedName>
        <fullName evidence="7">CBS domain protein</fullName>
    </submittedName>
</protein>
<evidence type="ECO:0000313" key="7">
    <source>
        <dbReference type="EMBL" id="PTM97545.1"/>
    </source>
</evidence>